<dbReference type="Pfam" id="PF06203">
    <property type="entry name" value="CCT"/>
    <property type="match status" value="1"/>
</dbReference>
<reference evidence="11" key="1">
    <citation type="submission" date="2023-03" db="UniProtKB">
        <authorList>
            <consortium name="EnsemblPlants"/>
        </authorList>
    </citation>
    <scope>IDENTIFICATION</scope>
</reference>
<feature type="domain" description="B box-type" evidence="9">
    <location>
        <begin position="20"/>
        <end position="63"/>
    </location>
</feature>
<comment type="subcellular location">
    <subcellularLocation>
        <location evidence="1 8">Nucleus</location>
    </subcellularLocation>
</comment>
<evidence type="ECO:0000259" key="10">
    <source>
        <dbReference type="PROSITE" id="PS51017"/>
    </source>
</evidence>
<protein>
    <recommendedName>
        <fullName evidence="12">Zinc finger protein CONSTANS-LIKE 2</fullName>
    </recommendedName>
</protein>
<comment type="similarity">
    <text evidence="2">Belongs to the CONSTANS family.</text>
</comment>
<gene>
    <name evidence="11" type="primary">103495722</name>
</gene>
<dbReference type="PANTHER" id="PTHR31319">
    <property type="entry name" value="ZINC FINGER PROTEIN CONSTANS-LIKE 4"/>
    <property type="match status" value="1"/>
</dbReference>
<dbReference type="PANTHER" id="PTHR31319:SF39">
    <property type="entry name" value="ZINC FINGER PROTEIN CONSTANS-LIKE 1"/>
    <property type="match status" value="1"/>
</dbReference>
<dbReference type="CDD" id="cd19821">
    <property type="entry name" value="Bbox1_BBX-like"/>
    <property type="match status" value="1"/>
</dbReference>
<keyword evidence="4 7" id="KW-0863">Zinc-finger</keyword>
<dbReference type="Pfam" id="PF00643">
    <property type="entry name" value="zf-B_box"/>
    <property type="match status" value="1"/>
</dbReference>
<evidence type="ECO:0000256" key="2">
    <source>
        <dbReference type="ARBA" id="ARBA00010024"/>
    </source>
</evidence>
<dbReference type="SMART" id="SM00336">
    <property type="entry name" value="BBOX"/>
    <property type="match status" value="1"/>
</dbReference>
<dbReference type="EnsemblPlants" id="MELO3C018930.2.1">
    <property type="protein sequence ID" value="MELO3C018930.2.1"/>
    <property type="gene ID" value="MELO3C018930.2"/>
</dbReference>
<dbReference type="PROSITE" id="PS51017">
    <property type="entry name" value="CCT"/>
    <property type="match status" value="1"/>
</dbReference>
<dbReference type="RefSeq" id="XP_008455579.2">
    <property type="nucleotide sequence ID" value="XM_008457357.3"/>
</dbReference>
<evidence type="ECO:0000256" key="5">
    <source>
        <dbReference type="ARBA" id="ARBA00022833"/>
    </source>
</evidence>
<dbReference type="InterPro" id="IPR049808">
    <property type="entry name" value="CONSTANS-like_Bbox1"/>
</dbReference>
<dbReference type="InterPro" id="IPR000315">
    <property type="entry name" value="Znf_B-box"/>
</dbReference>
<keyword evidence="6 8" id="KW-0539">Nucleus</keyword>
<proteinExistence type="inferred from homology"/>
<feature type="domain" description="CCT" evidence="10">
    <location>
        <begin position="280"/>
        <end position="322"/>
    </location>
</feature>
<name>A0A9I9DIP6_CUCME</name>
<dbReference type="eggNOG" id="KOG1601">
    <property type="taxonomic scope" value="Eukaryota"/>
</dbReference>
<evidence type="ECO:0000256" key="6">
    <source>
        <dbReference type="ARBA" id="ARBA00023242"/>
    </source>
</evidence>
<evidence type="ECO:0000256" key="8">
    <source>
        <dbReference type="PROSITE-ProRule" id="PRU00357"/>
    </source>
</evidence>
<evidence type="ECO:0000256" key="7">
    <source>
        <dbReference type="PROSITE-ProRule" id="PRU00024"/>
    </source>
</evidence>
<evidence type="ECO:0000259" key="9">
    <source>
        <dbReference type="PROSITE" id="PS50119"/>
    </source>
</evidence>
<evidence type="ECO:0008006" key="12">
    <source>
        <dbReference type="Google" id="ProtNLM"/>
    </source>
</evidence>
<keyword evidence="3" id="KW-0479">Metal-binding</keyword>
<dbReference type="PROSITE" id="PS50119">
    <property type="entry name" value="ZF_BBOX"/>
    <property type="match status" value="1"/>
</dbReference>
<dbReference type="InterPro" id="IPR010402">
    <property type="entry name" value="CCT_domain"/>
</dbReference>
<accession>A0A9I9DIP6</accession>
<evidence type="ECO:0000256" key="1">
    <source>
        <dbReference type="ARBA" id="ARBA00004123"/>
    </source>
</evidence>
<evidence type="ECO:0000256" key="4">
    <source>
        <dbReference type="ARBA" id="ARBA00022771"/>
    </source>
</evidence>
<dbReference type="InterPro" id="IPR045281">
    <property type="entry name" value="CONSTANS-like"/>
</dbReference>
<evidence type="ECO:0000256" key="3">
    <source>
        <dbReference type="ARBA" id="ARBA00022723"/>
    </source>
</evidence>
<sequence>MLKTEDEYREGGGNGWAAGICEACERCPAEFICKADAASLCAACDAEIHSANPLARRHQRVPISSGGAMFRSVEEEDEEEAASWLLMNPGKNNNDNKNNNSNNNGMFLLGGEDEDEEEDDDYLKFVEFNGNNEEDDEFERLKNNNYGGGGDSVVPIDQFEGNKDHHHHLHHHLHHHHEQQQQNHEILLEQSYGGLVDASEFFHTSSKPSYSYNGFLTHAISVSSMEVGVVPESTTTTMSDISISNVRPPKGTIDLFSGTTAAEVAVGIQMPAAQLSPMDREARVLRYREKKKTRKFEKTIRYASRKAYAETRPRIKGRFAKRTDVEVQLDRKYSNPLLPDAGYGIVPSF</sequence>
<keyword evidence="5" id="KW-0862">Zinc</keyword>
<organism evidence="11">
    <name type="scientific">Cucumis melo</name>
    <name type="common">Muskmelon</name>
    <dbReference type="NCBI Taxonomy" id="3656"/>
    <lineage>
        <taxon>Eukaryota</taxon>
        <taxon>Viridiplantae</taxon>
        <taxon>Streptophyta</taxon>
        <taxon>Embryophyta</taxon>
        <taxon>Tracheophyta</taxon>
        <taxon>Spermatophyta</taxon>
        <taxon>Magnoliopsida</taxon>
        <taxon>eudicotyledons</taxon>
        <taxon>Gunneridae</taxon>
        <taxon>Pentapetalae</taxon>
        <taxon>rosids</taxon>
        <taxon>fabids</taxon>
        <taxon>Cucurbitales</taxon>
        <taxon>Cucurbitaceae</taxon>
        <taxon>Benincaseae</taxon>
        <taxon>Cucumis</taxon>
    </lineage>
</organism>
<evidence type="ECO:0000313" key="11">
    <source>
        <dbReference type="EnsemblPlants" id="MELO3C018930.2.1"/>
    </source>
</evidence>